<sequence length="466" mass="49935">MPPGATQKQVPTRSEGVLGEWRDGAFHFHTPESEQRWLVEAYRSGVHPENWQRGQVLDDKTRDIVLSGLGGATAPVYRGPDGQYRFANAETIEPADIRALRAKSFQGVKLQDLKGPEIPGEDVIATRFAAARAANDNAPAVAASAVAPVAPQAKAGLGRFAAMAEAQKNASHPSPQEALQAIDDGVRLLANGLTIGYADNVAAAGDALFGDGSFAEDYQKNLAEQNALSQAALERSGIAGALVQSAPQFIPGAGDAIGLGNDIKMYLEDPSQRTWKNYGLTALGALPFVPSVASSIKRVDDALEIAGKVEAKVGKVDDVPIQAIDPHETRFSQETVSYQKRRRGSDSYTYDDIANSMKQNGWHGEPIDVVRMPDGKLTTADNTRILAARSAGIQAQARVRDFDAKIGATDATRFKHGQPGNPTTWGEAVQRRINDQSGKFRTATPYGSGENPRLRYPKSPDKGALK</sequence>
<proteinExistence type="predicted"/>
<protein>
    <submittedName>
        <fullName evidence="2">Uncharacterized protein</fullName>
    </submittedName>
</protein>
<comment type="caution">
    <text evidence="2">The sequence shown here is derived from an EMBL/GenBank/DDBJ whole genome shotgun (WGS) entry which is preliminary data.</text>
</comment>
<reference evidence="2 3" key="1">
    <citation type="journal article" date="2013" name="Antonie Van Leeuwenhoek">
        <title>Dongia rigui sp. nov., isolated from freshwater of a large wetland in Korea.</title>
        <authorList>
            <person name="Baik K.S."/>
            <person name="Hwang Y.M."/>
            <person name="Choi J.S."/>
            <person name="Kwon J."/>
            <person name="Seong C.N."/>
        </authorList>
    </citation>
    <scope>NUCLEOTIDE SEQUENCE [LARGE SCALE GENOMIC DNA]</scope>
    <source>
        <strain evidence="2 3">04SU4-P</strain>
    </source>
</reference>
<keyword evidence="3" id="KW-1185">Reference proteome</keyword>
<name>A0ABU5DZ09_9PROT</name>
<accession>A0ABU5DZ09</accession>
<dbReference type="Proteomes" id="UP001271769">
    <property type="component" value="Unassembled WGS sequence"/>
</dbReference>
<feature type="region of interest" description="Disordered" evidence="1">
    <location>
        <begin position="435"/>
        <end position="466"/>
    </location>
</feature>
<organism evidence="2 3">
    <name type="scientific">Dongia rigui</name>
    <dbReference type="NCBI Taxonomy" id="940149"/>
    <lineage>
        <taxon>Bacteria</taxon>
        <taxon>Pseudomonadati</taxon>
        <taxon>Pseudomonadota</taxon>
        <taxon>Alphaproteobacteria</taxon>
        <taxon>Rhodospirillales</taxon>
        <taxon>Dongiaceae</taxon>
        <taxon>Dongia</taxon>
    </lineage>
</organism>
<dbReference type="EMBL" id="JAXCLX010000001">
    <property type="protein sequence ID" value="MDY0872543.1"/>
    <property type="molecule type" value="Genomic_DNA"/>
</dbReference>
<dbReference type="RefSeq" id="WP_320500971.1">
    <property type="nucleotide sequence ID" value="NZ_JAXCLX010000001.1"/>
</dbReference>
<gene>
    <name evidence="2" type="ORF">SMD31_11435</name>
</gene>
<evidence type="ECO:0000256" key="1">
    <source>
        <dbReference type="SAM" id="MobiDB-lite"/>
    </source>
</evidence>
<evidence type="ECO:0000313" key="3">
    <source>
        <dbReference type="Proteomes" id="UP001271769"/>
    </source>
</evidence>
<evidence type="ECO:0000313" key="2">
    <source>
        <dbReference type="EMBL" id="MDY0872543.1"/>
    </source>
</evidence>